<keyword evidence="2" id="KW-1185">Reference proteome</keyword>
<organism evidence="1 2">
    <name type="scientific">Carnegiea gigantea</name>
    <dbReference type="NCBI Taxonomy" id="171969"/>
    <lineage>
        <taxon>Eukaryota</taxon>
        <taxon>Viridiplantae</taxon>
        <taxon>Streptophyta</taxon>
        <taxon>Embryophyta</taxon>
        <taxon>Tracheophyta</taxon>
        <taxon>Spermatophyta</taxon>
        <taxon>Magnoliopsida</taxon>
        <taxon>eudicotyledons</taxon>
        <taxon>Gunneridae</taxon>
        <taxon>Pentapetalae</taxon>
        <taxon>Caryophyllales</taxon>
        <taxon>Cactineae</taxon>
        <taxon>Cactaceae</taxon>
        <taxon>Cactoideae</taxon>
        <taxon>Echinocereeae</taxon>
        <taxon>Carnegiea</taxon>
    </lineage>
</organism>
<proteinExistence type="predicted"/>
<evidence type="ECO:0000313" key="2">
    <source>
        <dbReference type="Proteomes" id="UP001153076"/>
    </source>
</evidence>
<sequence>MVGFKRTKEGKYALYKFREGYASSKFNMNLTSLNELNRVIYDILTGTTGSHDDLSRRAPHVAREDICINRIARASFRPNLFTIYSLIGATIVVVTDTHVTGHNPLGFIGRVAVLWDNSKVEVSTIGGHNLDIMLDALCHYFPPKITNSLRIHYFVLAMSDDYDISQGHH</sequence>
<evidence type="ECO:0000313" key="1">
    <source>
        <dbReference type="EMBL" id="KAJ8425315.1"/>
    </source>
</evidence>
<dbReference type="AlphaFoldDB" id="A0A9Q1JMZ5"/>
<accession>A0A9Q1JMZ5</accession>
<reference evidence="1" key="1">
    <citation type="submission" date="2022-04" db="EMBL/GenBank/DDBJ databases">
        <title>Carnegiea gigantea Genome sequencing and assembly v2.</title>
        <authorList>
            <person name="Copetti D."/>
            <person name="Sanderson M.J."/>
            <person name="Burquez A."/>
            <person name="Wojciechowski M.F."/>
        </authorList>
    </citation>
    <scope>NUCLEOTIDE SEQUENCE</scope>
    <source>
        <strain evidence="1">SGP5-SGP5p</strain>
        <tissue evidence="1">Aerial part</tissue>
    </source>
</reference>
<dbReference type="Proteomes" id="UP001153076">
    <property type="component" value="Unassembled WGS sequence"/>
</dbReference>
<protein>
    <submittedName>
        <fullName evidence="1">Uncharacterized protein</fullName>
    </submittedName>
</protein>
<comment type="caution">
    <text evidence="1">The sequence shown here is derived from an EMBL/GenBank/DDBJ whole genome shotgun (WGS) entry which is preliminary data.</text>
</comment>
<name>A0A9Q1JMZ5_9CARY</name>
<dbReference type="EMBL" id="JAKOGI010001497">
    <property type="protein sequence ID" value="KAJ8425315.1"/>
    <property type="molecule type" value="Genomic_DNA"/>
</dbReference>
<gene>
    <name evidence="1" type="ORF">Cgig2_020953</name>
</gene>